<keyword evidence="2" id="KW-1185">Reference proteome</keyword>
<name>A0A7Y7B4R8_STRMO</name>
<comment type="caution">
    <text evidence="1">The sequence shown here is derived from an EMBL/GenBank/DDBJ whole genome shotgun (WGS) entry which is preliminary data.</text>
</comment>
<reference evidence="1 2" key="1">
    <citation type="submission" date="2020-04" db="EMBL/GenBank/DDBJ databases">
        <title>Draft Genome Sequence of Streptomyces morookaense DSM 40503, an 8-azaguanine-producing strain.</title>
        <authorList>
            <person name="Qi J."/>
            <person name="Gao J.-M."/>
        </authorList>
    </citation>
    <scope>NUCLEOTIDE SEQUENCE [LARGE SCALE GENOMIC DNA]</scope>
    <source>
        <strain evidence="1 2">DSM 40503</strain>
    </source>
</reference>
<organism evidence="1 2">
    <name type="scientific">Streptomyces morookaense</name>
    <name type="common">Streptoverticillium morookaense</name>
    <dbReference type="NCBI Taxonomy" id="1970"/>
    <lineage>
        <taxon>Bacteria</taxon>
        <taxon>Bacillati</taxon>
        <taxon>Actinomycetota</taxon>
        <taxon>Actinomycetes</taxon>
        <taxon>Kitasatosporales</taxon>
        <taxon>Streptomycetaceae</taxon>
        <taxon>Streptomyces</taxon>
    </lineage>
</organism>
<sequence>MSKTPLPTVVPAIDQSAAPGTAEALALAPPRLPAADAFVFVTPECHALRDAEAVRPYAA</sequence>
<evidence type="ECO:0000313" key="1">
    <source>
        <dbReference type="EMBL" id="NVK79009.1"/>
    </source>
</evidence>
<evidence type="ECO:0000313" key="2">
    <source>
        <dbReference type="Proteomes" id="UP000587462"/>
    </source>
</evidence>
<dbReference type="RefSeq" id="WP_176606580.1">
    <property type="nucleotide sequence ID" value="NZ_BNBU01000001.1"/>
</dbReference>
<dbReference type="AlphaFoldDB" id="A0A7Y7B4R8"/>
<gene>
    <name evidence="1" type="ORF">HG542_15195</name>
</gene>
<proteinExistence type="predicted"/>
<protein>
    <submittedName>
        <fullName evidence="1">Uncharacterized protein</fullName>
    </submittedName>
</protein>
<accession>A0A7Y7B4R8</accession>
<dbReference type="Proteomes" id="UP000587462">
    <property type="component" value="Unassembled WGS sequence"/>
</dbReference>
<dbReference type="EMBL" id="JABBXF010000032">
    <property type="protein sequence ID" value="NVK79009.1"/>
    <property type="molecule type" value="Genomic_DNA"/>
</dbReference>